<protein>
    <recommendedName>
        <fullName evidence="6">Short-chain dehydrogenase/reductase SDR</fullName>
    </recommendedName>
</protein>
<dbReference type="PANTHER" id="PTHR44196:SF1">
    <property type="entry name" value="DEHYDROGENASE_REDUCTASE SDR FAMILY MEMBER 7B"/>
    <property type="match status" value="1"/>
</dbReference>
<dbReference type="CDD" id="cd05233">
    <property type="entry name" value="SDR_c"/>
    <property type="match status" value="1"/>
</dbReference>
<comment type="caution">
    <text evidence="4">The sequence shown here is derived from an EMBL/GenBank/DDBJ whole genome shotgun (WGS) entry which is preliminary data.</text>
</comment>
<reference evidence="4 5" key="1">
    <citation type="journal article" date="2015" name="Nature">
        <title>rRNA introns, odd ribosomes, and small enigmatic genomes across a large radiation of phyla.</title>
        <authorList>
            <person name="Brown C.T."/>
            <person name="Hug L.A."/>
            <person name="Thomas B.C."/>
            <person name="Sharon I."/>
            <person name="Castelle C.J."/>
            <person name="Singh A."/>
            <person name="Wilkins M.J."/>
            <person name="Williams K.H."/>
            <person name="Banfield J.F."/>
        </authorList>
    </citation>
    <scope>NUCLEOTIDE SEQUENCE [LARGE SCALE GENOMIC DNA]</scope>
</reference>
<evidence type="ECO:0000256" key="3">
    <source>
        <dbReference type="RuleBase" id="RU000363"/>
    </source>
</evidence>
<dbReference type="AlphaFoldDB" id="A0A0G0WXC7"/>
<dbReference type="GO" id="GO:0016491">
    <property type="term" value="F:oxidoreductase activity"/>
    <property type="evidence" value="ECO:0007669"/>
    <property type="project" value="UniProtKB-KW"/>
</dbReference>
<dbReference type="Pfam" id="PF00106">
    <property type="entry name" value="adh_short"/>
    <property type="match status" value="1"/>
</dbReference>
<evidence type="ECO:0008006" key="6">
    <source>
        <dbReference type="Google" id="ProtNLM"/>
    </source>
</evidence>
<dbReference type="Gene3D" id="3.40.50.720">
    <property type="entry name" value="NAD(P)-binding Rossmann-like Domain"/>
    <property type="match status" value="1"/>
</dbReference>
<dbReference type="EMBL" id="LCBU01000023">
    <property type="protein sequence ID" value="KKS17394.1"/>
    <property type="molecule type" value="Genomic_DNA"/>
</dbReference>
<evidence type="ECO:0000256" key="2">
    <source>
        <dbReference type="ARBA" id="ARBA00023002"/>
    </source>
</evidence>
<dbReference type="PRINTS" id="PR00080">
    <property type="entry name" value="SDRFAMILY"/>
</dbReference>
<evidence type="ECO:0000313" key="4">
    <source>
        <dbReference type="EMBL" id="KKS17394.1"/>
    </source>
</evidence>
<organism evidence="4 5">
    <name type="scientific">Candidatus Woesebacteria bacterium GW2011_GWA1_41_7</name>
    <dbReference type="NCBI Taxonomy" id="1618556"/>
    <lineage>
        <taxon>Bacteria</taxon>
        <taxon>Candidatus Woeseibacteriota</taxon>
    </lineage>
</organism>
<keyword evidence="2" id="KW-0560">Oxidoreductase</keyword>
<dbReference type="SUPFAM" id="SSF51735">
    <property type="entry name" value="NAD(P)-binding Rossmann-fold domains"/>
    <property type="match status" value="1"/>
</dbReference>
<evidence type="ECO:0000313" key="5">
    <source>
        <dbReference type="Proteomes" id="UP000033969"/>
    </source>
</evidence>
<evidence type="ECO:0000256" key="1">
    <source>
        <dbReference type="ARBA" id="ARBA00006484"/>
    </source>
</evidence>
<dbReference type="GO" id="GO:0016020">
    <property type="term" value="C:membrane"/>
    <property type="evidence" value="ECO:0007669"/>
    <property type="project" value="TreeGrafter"/>
</dbReference>
<dbReference type="InterPro" id="IPR002347">
    <property type="entry name" value="SDR_fam"/>
</dbReference>
<sequence length="245" mass="27407">MKLLNKNIIITGSTGGIGRELVKNLDEEGANLILISRSDSELQNLKEELKSNCITFSGNFSDQKEIEVLSKKISKEFKTIDVLINAAGVGVYKSIEEETLEEWNNSMNINVTSQFILIKNLSKNLRKSKDSLVISIGSGAGVIPMAGRSIYCTTKFAVRGLTLSLAEEYRRTSVDFCLITLGSTLTSFGPMSFEEKRSEMEKGKKAYFTPDWVAKKLISIIKDNDRRVEYTLFPSHYATEWHAKG</sequence>
<dbReference type="InterPro" id="IPR020904">
    <property type="entry name" value="Sc_DH/Rdtase_CS"/>
</dbReference>
<name>A0A0G0WXC7_9BACT</name>
<dbReference type="PRINTS" id="PR00081">
    <property type="entry name" value="GDHRDH"/>
</dbReference>
<dbReference type="PANTHER" id="PTHR44196">
    <property type="entry name" value="DEHYDROGENASE/REDUCTASE SDR FAMILY MEMBER 7B"/>
    <property type="match status" value="1"/>
</dbReference>
<comment type="similarity">
    <text evidence="1 3">Belongs to the short-chain dehydrogenases/reductases (SDR) family.</text>
</comment>
<dbReference type="InterPro" id="IPR036291">
    <property type="entry name" value="NAD(P)-bd_dom_sf"/>
</dbReference>
<dbReference type="Proteomes" id="UP000033969">
    <property type="component" value="Unassembled WGS sequence"/>
</dbReference>
<dbReference type="PROSITE" id="PS00061">
    <property type="entry name" value="ADH_SHORT"/>
    <property type="match status" value="1"/>
</dbReference>
<accession>A0A0G0WXC7</accession>
<proteinExistence type="inferred from homology"/>
<gene>
    <name evidence="4" type="ORF">UU74_C0023G0005</name>
</gene>